<dbReference type="SMART" id="SM01131">
    <property type="entry name" value="DHHA2"/>
    <property type="match status" value="1"/>
</dbReference>
<protein>
    <submittedName>
        <fullName evidence="6">Exopolyphosphatase</fullName>
        <ecNumber evidence="6">3.6.1.11</ecNumber>
    </submittedName>
</protein>
<dbReference type="InterPro" id="IPR001667">
    <property type="entry name" value="DDH_dom"/>
</dbReference>
<dbReference type="InterPro" id="IPR004097">
    <property type="entry name" value="DHHA2"/>
</dbReference>
<keyword evidence="3 6" id="KW-0378">Hydrolase</keyword>
<evidence type="ECO:0000256" key="1">
    <source>
        <dbReference type="ARBA" id="ARBA00001936"/>
    </source>
</evidence>
<dbReference type="Pfam" id="PF01368">
    <property type="entry name" value="DHH"/>
    <property type="match status" value="1"/>
</dbReference>
<dbReference type="AlphaFoldDB" id="A0A9W8G8T2"/>
<dbReference type="EMBL" id="JANBTW010000017">
    <property type="protein sequence ID" value="KAJ2678860.1"/>
    <property type="molecule type" value="Genomic_DNA"/>
</dbReference>
<keyword evidence="4" id="KW-0464">Manganese</keyword>
<evidence type="ECO:0000313" key="6">
    <source>
        <dbReference type="EMBL" id="KAJ2678860.1"/>
    </source>
</evidence>
<dbReference type="Gene3D" id="3.10.310.20">
    <property type="entry name" value="DHHA2 domain"/>
    <property type="match status" value="1"/>
</dbReference>
<reference evidence="6" key="1">
    <citation type="submission" date="2022-07" db="EMBL/GenBank/DDBJ databases">
        <title>Phylogenomic reconstructions and comparative analyses of Kickxellomycotina fungi.</title>
        <authorList>
            <person name="Reynolds N.K."/>
            <person name="Stajich J.E."/>
            <person name="Barry K."/>
            <person name="Grigoriev I.V."/>
            <person name="Crous P."/>
            <person name="Smith M.E."/>
        </authorList>
    </citation>
    <scope>NUCLEOTIDE SEQUENCE</scope>
    <source>
        <strain evidence="6">NRRL 3115</strain>
    </source>
</reference>
<evidence type="ECO:0000259" key="5">
    <source>
        <dbReference type="SMART" id="SM01131"/>
    </source>
</evidence>
<dbReference type="GO" id="GO:0005737">
    <property type="term" value="C:cytoplasm"/>
    <property type="evidence" value="ECO:0007669"/>
    <property type="project" value="InterPro"/>
</dbReference>
<evidence type="ECO:0000313" key="7">
    <source>
        <dbReference type="Proteomes" id="UP001151518"/>
    </source>
</evidence>
<keyword evidence="2" id="KW-0479">Metal-binding</keyword>
<evidence type="ECO:0000256" key="3">
    <source>
        <dbReference type="ARBA" id="ARBA00022801"/>
    </source>
</evidence>
<dbReference type="InterPro" id="IPR038222">
    <property type="entry name" value="DHHA2_dom_sf"/>
</dbReference>
<dbReference type="GO" id="GO:0004309">
    <property type="term" value="F:exopolyphosphatase activity"/>
    <property type="evidence" value="ECO:0007669"/>
    <property type="project" value="UniProtKB-EC"/>
</dbReference>
<comment type="cofactor">
    <cofactor evidence="1">
        <name>Mn(2+)</name>
        <dbReference type="ChEBI" id="CHEBI:29035"/>
    </cofactor>
</comment>
<dbReference type="OrthoDB" id="374045at2759"/>
<dbReference type="Proteomes" id="UP001151518">
    <property type="component" value="Unassembled WGS sequence"/>
</dbReference>
<sequence>MKPVNSFGAFIKTLATNTARLNNLANPANSLTLVLGNESADLDSLVSSLTLAYVLSAKPDPPGHVVPIMNTNRSDMILRQDCDLLLRTTLNAEGGRMEDLTFLDDIDLNMLVQKYKDGLNVWLVDHNAPASRQMVLEPFVRGVVDHHLDEGKCPDAMKEIEVVGSCTSLVAAKVKELGNPIDSPLAKMLLSPILMDTVNISSKAQKATDKDTECVSWLVPLVEWEDPPATASTANDDEDDAPVFVDLSTALQVRSTEELYRTLDKLKGSVSHLSTRDLLRKDYKQWKVADKRGKEWVVGISSIAYRMKKWVKRDGLTAIETAISDWVSEQNLDVALVMTHGKVRPRKSAPKEYGRDLTVAFKEPPQALFIAGLVASSALNLEFMTVNNLHSDIDRSPIYLFDQKKTTASRKQVFPVVKSVIESL</sequence>
<evidence type="ECO:0000256" key="2">
    <source>
        <dbReference type="ARBA" id="ARBA00022723"/>
    </source>
</evidence>
<proteinExistence type="predicted"/>
<dbReference type="SUPFAM" id="SSF64182">
    <property type="entry name" value="DHH phosphoesterases"/>
    <property type="match status" value="1"/>
</dbReference>
<organism evidence="6 7">
    <name type="scientific">Coemansia spiralis</name>
    <dbReference type="NCBI Taxonomy" id="417178"/>
    <lineage>
        <taxon>Eukaryota</taxon>
        <taxon>Fungi</taxon>
        <taxon>Fungi incertae sedis</taxon>
        <taxon>Zoopagomycota</taxon>
        <taxon>Kickxellomycotina</taxon>
        <taxon>Kickxellomycetes</taxon>
        <taxon>Kickxellales</taxon>
        <taxon>Kickxellaceae</taxon>
        <taxon>Coemansia</taxon>
    </lineage>
</organism>
<dbReference type="PANTHER" id="PTHR12112">
    <property type="entry name" value="BNIP - RELATED"/>
    <property type="match status" value="1"/>
</dbReference>
<dbReference type="Pfam" id="PF02833">
    <property type="entry name" value="DHHA2"/>
    <property type="match status" value="1"/>
</dbReference>
<evidence type="ECO:0000256" key="4">
    <source>
        <dbReference type="ARBA" id="ARBA00023211"/>
    </source>
</evidence>
<dbReference type="EC" id="3.6.1.11" evidence="6"/>
<name>A0A9W8G8T2_9FUNG</name>
<dbReference type="Gene3D" id="3.90.1640.10">
    <property type="entry name" value="inorganic pyrophosphatase (n-terminal core)"/>
    <property type="match status" value="1"/>
</dbReference>
<dbReference type="InterPro" id="IPR038763">
    <property type="entry name" value="DHH_sf"/>
</dbReference>
<dbReference type="PANTHER" id="PTHR12112:SF39">
    <property type="entry name" value="EG:152A3.5 PROTEIN (FBGN0003116_PN PROTEIN)"/>
    <property type="match status" value="1"/>
</dbReference>
<dbReference type="GO" id="GO:0046872">
    <property type="term" value="F:metal ion binding"/>
    <property type="evidence" value="ECO:0007669"/>
    <property type="project" value="UniProtKB-KW"/>
</dbReference>
<accession>A0A9W8G8T2</accession>
<feature type="domain" description="DHHA2" evidence="5">
    <location>
        <begin position="260"/>
        <end position="421"/>
    </location>
</feature>
<comment type="caution">
    <text evidence="6">The sequence shown here is derived from an EMBL/GenBank/DDBJ whole genome shotgun (WGS) entry which is preliminary data.</text>
</comment>
<gene>
    <name evidence="6" type="primary">PPX1</name>
    <name evidence="6" type="ORF">GGI25_002053</name>
</gene>